<evidence type="ECO:0000256" key="1">
    <source>
        <dbReference type="SAM" id="Phobius"/>
    </source>
</evidence>
<dbReference type="RefSeq" id="XP_022835062.1">
    <property type="nucleotide sequence ID" value="XM_022979294.1"/>
</dbReference>
<feature type="transmembrane region" description="Helical" evidence="1">
    <location>
        <begin position="52"/>
        <end position="71"/>
    </location>
</feature>
<dbReference type="RefSeq" id="XP_022835063.1">
    <property type="nucleotide sequence ID" value="XM_022979295.1"/>
</dbReference>
<evidence type="ECO:0000313" key="2">
    <source>
        <dbReference type="Proteomes" id="UP000301870"/>
    </source>
</evidence>
<dbReference type="AlphaFoldDB" id="A0A9J7EQ86"/>
<dbReference type="OrthoDB" id="7385553at2759"/>
<dbReference type="KEGG" id="sliu:111362598"/>
<sequence>MCRRVAPVLLAHVNLLLTLYGGAALATAARLKWDPSTYLALRELFPAEYRAACAVLTAGGAALLALPHVAAAAAHIARARRALLLYVYAALMTMLVLGEVAFCAWLALQVLAWQQSEAARQLAEALELSDHLRPLLDYMARWHPLPHRVDQLIQEASEDAPRNAYVALVLGVLLPVLQVLGAAAALLAARAPRSPRASASDAELSLQPRPPSYNSGWARWRGRRAGHVATSCVTFVLKIYYREKPVKKAPIAPF</sequence>
<organism evidence="2 3">
    <name type="scientific">Spodoptera litura</name>
    <name type="common">Asian cotton leafworm</name>
    <dbReference type="NCBI Taxonomy" id="69820"/>
    <lineage>
        <taxon>Eukaryota</taxon>
        <taxon>Metazoa</taxon>
        <taxon>Ecdysozoa</taxon>
        <taxon>Arthropoda</taxon>
        <taxon>Hexapoda</taxon>
        <taxon>Insecta</taxon>
        <taxon>Pterygota</taxon>
        <taxon>Neoptera</taxon>
        <taxon>Endopterygota</taxon>
        <taxon>Lepidoptera</taxon>
        <taxon>Glossata</taxon>
        <taxon>Ditrysia</taxon>
        <taxon>Noctuoidea</taxon>
        <taxon>Noctuidae</taxon>
        <taxon>Amphipyrinae</taxon>
        <taxon>Spodoptera</taxon>
    </lineage>
</organism>
<protein>
    <submittedName>
        <fullName evidence="3 4">Uncharacterized protein LOC111362598 isoform X1</fullName>
    </submittedName>
</protein>
<dbReference type="Proteomes" id="UP000301870">
    <property type="component" value="Unplaced"/>
</dbReference>
<name>A0A9J7EQ86_SPOLT</name>
<keyword evidence="1" id="KW-0472">Membrane</keyword>
<reference evidence="3 4" key="1">
    <citation type="submission" date="2025-04" db="UniProtKB">
        <authorList>
            <consortium name="RefSeq"/>
        </authorList>
    </citation>
    <scope>IDENTIFICATION</scope>
    <source>
        <strain evidence="3 4">Ishihara</strain>
        <tissue evidence="3 4">Whole body</tissue>
    </source>
</reference>
<evidence type="ECO:0000313" key="4">
    <source>
        <dbReference type="RefSeq" id="XP_022835063.1"/>
    </source>
</evidence>
<keyword evidence="1" id="KW-1133">Transmembrane helix</keyword>
<proteinExistence type="predicted"/>
<keyword evidence="1" id="KW-0812">Transmembrane</keyword>
<keyword evidence="2" id="KW-1185">Reference proteome</keyword>
<evidence type="ECO:0000313" key="3">
    <source>
        <dbReference type="RefSeq" id="XP_022835062.1"/>
    </source>
</evidence>
<feature type="transmembrane region" description="Helical" evidence="1">
    <location>
        <begin position="83"/>
        <end position="108"/>
    </location>
</feature>
<feature type="transmembrane region" description="Helical" evidence="1">
    <location>
        <begin position="164"/>
        <end position="189"/>
    </location>
</feature>
<gene>
    <name evidence="3 4" type="primary">LOC111362598</name>
</gene>
<dbReference type="GeneID" id="111362598"/>
<accession>A0A9J7EQ86</accession>